<accession>A0A078GBK8</accession>
<evidence type="ECO:0000313" key="1">
    <source>
        <dbReference type="EMBL" id="CDY22766.1"/>
    </source>
</evidence>
<gene>
    <name evidence="1" type="primary">BnaA08g05960D</name>
    <name evidence="1" type="ORF">GSBRNA2T00021090001</name>
</gene>
<protein>
    <submittedName>
        <fullName evidence="1">BnaA08g05960D protein</fullName>
    </submittedName>
</protein>
<keyword evidence="2" id="KW-1185">Reference proteome</keyword>
<dbReference type="PaxDb" id="3708-A0A078GBK8"/>
<organism evidence="1 2">
    <name type="scientific">Brassica napus</name>
    <name type="common">Rape</name>
    <dbReference type="NCBI Taxonomy" id="3708"/>
    <lineage>
        <taxon>Eukaryota</taxon>
        <taxon>Viridiplantae</taxon>
        <taxon>Streptophyta</taxon>
        <taxon>Embryophyta</taxon>
        <taxon>Tracheophyta</taxon>
        <taxon>Spermatophyta</taxon>
        <taxon>Magnoliopsida</taxon>
        <taxon>eudicotyledons</taxon>
        <taxon>Gunneridae</taxon>
        <taxon>Pentapetalae</taxon>
        <taxon>rosids</taxon>
        <taxon>malvids</taxon>
        <taxon>Brassicales</taxon>
        <taxon>Brassicaceae</taxon>
        <taxon>Brassiceae</taxon>
        <taxon>Brassica</taxon>
    </lineage>
</organism>
<sequence>MSFHLCSSPSSLLHDPNLFSVHPKPTPRTFVSSYNPNSPPFHSRNLLQIIHVSIQEAVPQETHIEKPKLDAASKRNAWTRVPQTRLMSLM</sequence>
<dbReference type="Proteomes" id="UP000028999">
    <property type="component" value="Unassembled WGS sequence"/>
</dbReference>
<reference evidence="1 2" key="1">
    <citation type="journal article" date="2014" name="Science">
        <title>Plant genetics. Early allopolyploid evolution in the post-Neolithic Brassica napus oilseed genome.</title>
        <authorList>
            <person name="Chalhoub B."/>
            <person name="Denoeud F."/>
            <person name="Liu S."/>
            <person name="Parkin I.A."/>
            <person name="Tang H."/>
            <person name="Wang X."/>
            <person name="Chiquet J."/>
            <person name="Belcram H."/>
            <person name="Tong C."/>
            <person name="Samans B."/>
            <person name="Correa M."/>
            <person name="Da Silva C."/>
            <person name="Just J."/>
            <person name="Falentin C."/>
            <person name="Koh C.S."/>
            <person name="Le Clainche I."/>
            <person name="Bernard M."/>
            <person name="Bento P."/>
            <person name="Noel B."/>
            <person name="Labadie K."/>
            <person name="Alberti A."/>
            <person name="Charles M."/>
            <person name="Arnaud D."/>
            <person name="Guo H."/>
            <person name="Daviaud C."/>
            <person name="Alamery S."/>
            <person name="Jabbari K."/>
            <person name="Zhao M."/>
            <person name="Edger P.P."/>
            <person name="Chelaifa H."/>
            <person name="Tack D."/>
            <person name="Lassalle G."/>
            <person name="Mestiri I."/>
            <person name="Schnel N."/>
            <person name="Le Paslier M.C."/>
            <person name="Fan G."/>
            <person name="Renault V."/>
            <person name="Bayer P.E."/>
            <person name="Golicz A.A."/>
            <person name="Manoli S."/>
            <person name="Lee T.H."/>
            <person name="Thi V.H."/>
            <person name="Chalabi S."/>
            <person name="Hu Q."/>
            <person name="Fan C."/>
            <person name="Tollenaere R."/>
            <person name="Lu Y."/>
            <person name="Battail C."/>
            <person name="Shen J."/>
            <person name="Sidebottom C.H."/>
            <person name="Wang X."/>
            <person name="Canaguier A."/>
            <person name="Chauveau A."/>
            <person name="Berard A."/>
            <person name="Deniot G."/>
            <person name="Guan M."/>
            <person name="Liu Z."/>
            <person name="Sun F."/>
            <person name="Lim Y.P."/>
            <person name="Lyons E."/>
            <person name="Town C.D."/>
            <person name="Bancroft I."/>
            <person name="Wang X."/>
            <person name="Meng J."/>
            <person name="Ma J."/>
            <person name="Pires J.C."/>
            <person name="King G.J."/>
            <person name="Brunel D."/>
            <person name="Delourme R."/>
            <person name="Renard M."/>
            <person name="Aury J.M."/>
            <person name="Adams K.L."/>
            <person name="Batley J."/>
            <person name="Snowdon R.J."/>
            <person name="Tost J."/>
            <person name="Edwards D."/>
            <person name="Zhou Y."/>
            <person name="Hua W."/>
            <person name="Sharpe A.G."/>
            <person name="Paterson A.H."/>
            <person name="Guan C."/>
            <person name="Wincker P."/>
        </authorList>
    </citation>
    <scope>NUCLEOTIDE SEQUENCE [LARGE SCALE GENOMIC DNA]</scope>
    <source>
        <strain evidence="2">cv. Darmor-bzh</strain>
    </source>
</reference>
<name>A0A078GBK8_BRANA</name>
<dbReference type="Gramene" id="CDY22766">
    <property type="protein sequence ID" value="CDY22766"/>
    <property type="gene ID" value="GSBRNA2T00021090001"/>
</dbReference>
<evidence type="ECO:0000313" key="2">
    <source>
        <dbReference type="Proteomes" id="UP000028999"/>
    </source>
</evidence>
<dbReference type="EMBL" id="LK032135">
    <property type="protein sequence ID" value="CDY22766.1"/>
    <property type="molecule type" value="Genomic_DNA"/>
</dbReference>
<proteinExistence type="predicted"/>
<dbReference type="AlphaFoldDB" id="A0A078GBK8"/>